<name>Q2W0C5_PARM1</name>
<dbReference type="Proteomes" id="UP000007058">
    <property type="component" value="Chromosome"/>
</dbReference>
<evidence type="ECO:0000313" key="2">
    <source>
        <dbReference type="EMBL" id="BAE52700.1"/>
    </source>
</evidence>
<dbReference type="EMBL" id="AP007255">
    <property type="protein sequence ID" value="BAE52700.1"/>
    <property type="molecule type" value="Genomic_DNA"/>
</dbReference>
<dbReference type="AlphaFoldDB" id="Q2W0C5"/>
<protein>
    <recommendedName>
        <fullName evidence="1">LysM domain-containing protein</fullName>
    </recommendedName>
</protein>
<accession>Q2W0C5</accession>
<keyword evidence="3" id="KW-1185">Reference proteome</keyword>
<feature type="domain" description="LysM" evidence="1">
    <location>
        <begin position="63"/>
        <end position="111"/>
    </location>
</feature>
<dbReference type="RefSeq" id="WP_011386250.1">
    <property type="nucleotide sequence ID" value="NC_007626.1"/>
</dbReference>
<dbReference type="InterPro" id="IPR036779">
    <property type="entry name" value="LysM_dom_sf"/>
</dbReference>
<dbReference type="SUPFAM" id="SSF54106">
    <property type="entry name" value="LysM domain"/>
    <property type="match status" value="2"/>
</dbReference>
<dbReference type="PROSITE" id="PS51782">
    <property type="entry name" value="LYSM"/>
    <property type="match status" value="2"/>
</dbReference>
<gene>
    <name evidence="2" type="ordered locus">amb3896</name>
</gene>
<dbReference type="Pfam" id="PF01476">
    <property type="entry name" value="LysM"/>
    <property type="match status" value="2"/>
</dbReference>
<dbReference type="InterPro" id="IPR018392">
    <property type="entry name" value="LysM"/>
</dbReference>
<sequence>MSIALKYTVQAGDSYWQISANINACAGVSASQIETANPGISASGLLVGQTINIPTPSTGAVALRYVVQPGDSYWQIATNINACAGVTAQDIEGANPGVPAASLQVGMVISIPAAAQPQPEPVPAPNIGYWRRTWGACVPPSGATLGLAFSGWADPASALADSAAALSGLEGVKYITLGGGNDNGRFTAQDLDKINAAITGGQFAAYGGIAYDIENGDSGLASAFQGAFALAKANGFLVLVTVSHTAPYGIGDADTLMAAFFQDANIDFLSPQLYTNGDETANDYQITSGTTVTWAQYAKARAAVIPSIVTASLYPDAQQVLANHGVTTQGYVVWNC</sequence>
<proteinExistence type="predicted"/>
<dbReference type="CDD" id="cd00118">
    <property type="entry name" value="LysM"/>
    <property type="match status" value="2"/>
</dbReference>
<dbReference type="STRING" id="342108.amb3896"/>
<evidence type="ECO:0000313" key="3">
    <source>
        <dbReference type="Proteomes" id="UP000007058"/>
    </source>
</evidence>
<dbReference type="HOGENOM" id="CLU_983159_0_0_5"/>
<dbReference type="KEGG" id="mag:amb3896"/>
<dbReference type="SMART" id="SM00257">
    <property type="entry name" value="LysM"/>
    <property type="match status" value="2"/>
</dbReference>
<organism evidence="2 3">
    <name type="scientific">Paramagnetospirillum magneticum (strain ATCC 700264 / AMB-1)</name>
    <name type="common">Magnetospirillum magneticum</name>
    <dbReference type="NCBI Taxonomy" id="342108"/>
    <lineage>
        <taxon>Bacteria</taxon>
        <taxon>Pseudomonadati</taxon>
        <taxon>Pseudomonadota</taxon>
        <taxon>Alphaproteobacteria</taxon>
        <taxon>Rhodospirillales</taxon>
        <taxon>Magnetospirillaceae</taxon>
        <taxon>Paramagnetospirillum</taxon>
    </lineage>
</organism>
<reference evidence="2 3" key="1">
    <citation type="journal article" date="2005" name="DNA Res.">
        <title>Complete genome sequence of the facultative anaerobic magnetotactic bacterium Magnetospirillum sp. strain AMB-1.</title>
        <authorList>
            <person name="Matsunaga T."/>
            <person name="Okamura Y."/>
            <person name="Fukuda Y."/>
            <person name="Wahyudi A.T."/>
            <person name="Murase Y."/>
            <person name="Takeyama H."/>
        </authorList>
    </citation>
    <scope>NUCLEOTIDE SEQUENCE [LARGE SCALE GENOMIC DNA]</scope>
    <source>
        <strain evidence="3">ATCC 700264 / AMB-1</strain>
    </source>
</reference>
<dbReference type="PANTHER" id="PTHR33734">
    <property type="entry name" value="LYSM DOMAIN-CONTAINING GPI-ANCHORED PROTEIN 2"/>
    <property type="match status" value="1"/>
</dbReference>
<dbReference type="OrthoDB" id="9795421at2"/>
<feature type="domain" description="LysM" evidence="1">
    <location>
        <begin position="5"/>
        <end position="53"/>
    </location>
</feature>
<evidence type="ECO:0000259" key="1">
    <source>
        <dbReference type="PROSITE" id="PS51782"/>
    </source>
</evidence>
<dbReference type="Gene3D" id="3.10.350.10">
    <property type="entry name" value="LysM domain"/>
    <property type="match status" value="2"/>
</dbReference>
<dbReference type="PANTHER" id="PTHR33734:SF6">
    <property type="entry name" value="OS02G0681632 PROTEIN"/>
    <property type="match status" value="1"/>
</dbReference>